<sequence>MFGYLLDRRGYLYEDYEYWNAVVVFTSPLDSYGKCQISDLFFILSRFSSLEDQCCTLKCRWAGNFRELCKVKFKSV</sequence>
<protein>
    <submittedName>
        <fullName evidence="1">Uncharacterized protein</fullName>
    </submittedName>
</protein>
<name>A0AAN8S5E2_POLSC</name>
<dbReference type="EMBL" id="JAWJWE010000037">
    <property type="protein sequence ID" value="KAK6626052.1"/>
    <property type="molecule type" value="Genomic_DNA"/>
</dbReference>
<evidence type="ECO:0000313" key="2">
    <source>
        <dbReference type="Proteomes" id="UP001372834"/>
    </source>
</evidence>
<accession>A0AAN8S5E2</accession>
<comment type="caution">
    <text evidence="1">The sequence shown here is derived from an EMBL/GenBank/DDBJ whole genome shotgun (WGS) entry which is preliminary data.</text>
</comment>
<gene>
    <name evidence="1" type="ORF">RUM43_006356</name>
</gene>
<reference evidence="1 2" key="1">
    <citation type="submission" date="2023-10" db="EMBL/GenBank/DDBJ databases">
        <title>Genomes of two closely related lineages of the louse Polyplax serrata with different host specificities.</title>
        <authorList>
            <person name="Martinu J."/>
            <person name="Tarabai H."/>
            <person name="Stefka J."/>
            <person name="Hypsa V."/>
        </authorList>
    </citation>
    <scope>NUCLEOTIDE SEQUENCE [LARGE SCALE GENOMIC DNA]</scope>
    <source>
        <strain evidence="1">HR10_N</strain>
    </source>
</reference>
<organism evidence="1 2">
    <name type="scientific">Polyplax serrata</name>
    <name type="common">Common mouse louse</name>
    <dbReference type="NCBI Taxonomy" id="468196"/>
    <lineage>
        <taxon>Eukaryota</taxon>
        <taxon>Metazoa</taxon>
        <taxon>Ecdysozoa</taxon>
        <taxon>Arthropoda</taxon>
        <taxon>Hexapoda</taxon>
        <taxon>Insecta</taxon>
        <taxon>Pterygota</taxon>
        <taxon>Neoptera</taxon>
        <taxon>Paraneoptera</taxon>
        <taxon>Psocodea</taxon>
        <taxon>Troctomorpha</taxon>
        <taxon>Phthiraptera</taxon>
        <taxon>Anoplura</taxon>
        <taxon>Polyplacidae</taxon>
        <taxon>Polyplax</taxon>
    </lineage>
</organism>
<dbReference type="Proteomes" id="UP001372834">
    <property type="component" value="Unassembled WGS sequence"/>
</dbReference>
<dbReference type="AlphaFoldDB" id="A0AAN8S5E2"/>
<evidence type="ECO:0000313" key="1">
    <source>
        <dbReference type="EMBL" id="KAK6626052.1"/>
    </source>
</evidence>
<proteinExistence type="predicted"/>